<dbReference type="PANTHER" id="PTHR32322">
    <property type="entry name" value="INNER MEMBRANE TRANSPORTER"/>
    <property type="match status" value="1"/>
</dbReference>
<dbReference type="Pfam" id="PF00892">
    <property type="entry name" value="EamA"/>
    <property type="match status" value="2"/>
</dbReference>
<feature type="transmembrane region" description="Helical" evidence="6">
    <location>
        <begin position="262"/>
        <end position="282"/>
    </location>
</feature>
<sequence>MAPSLFVLLWSTGFIGSKLGAPYAEPMVFLSIRFVLVLPLLALIAYLTKSQWPKSTGLIAHCIATGILVHGIYLGGVFWAIDQGMPAGASSIIVGLQPVLTTLAAALVLGERILIKHYAGLAIGGLGLALVLEPRLGQTGSGIDPATITAVLLAVVSISLGTVYQKRYVQKTNLLAATFWQYIGALLVTLPLAMFEDLTVTWSGEFIFALFWLAFVLSIGAIMLLMLLIRQGAVSEVASLFYLVPVATAIEGYFLFGEILNAQQIIGMSLVVCAVLLIRLRVKKVMPT</sequence>
<feature type="transmembrane region" description="Helical" evidence="6">
    <location>
        <begin position="59"/>
        <end position="81"/>
    </location>
</feature>
<dbReference type="PANTHER" id="PTHR32322:SF2">
    <property type="entry name" value="EAMA DOMAIN-CONTAINING PROTEIN"/>
    <property type="match status" value="1"/>
</dbReference>
<feature type="transmembrane region" description="Helical" evidence="6">
    <location>
        <begin position="30"/>
        <end position="47"/>
    </location>
</feature>
<evidence type="ECO:0000256" key="5">
    <source>
        <dbReference type="ARBA" id="ARBA00023136"/>
    </source>
</evidence>
<dbReference type="InterPro" id="IPR000620">
    <property type="entry name" value="EamA_dom"/>
</dbReference>
<evidence type="ECO:0000256" key="3">
    <source>
        <dbReference type="ARBA" id="ARBA00022692"/>
    </source>
</evidence>
<dbReference type="InterPro" id="IPR037185">
    <property type="entry name" value="EmrE-like"/>
</dbReference>
<evidence type="ECO:0000313" key="8">
    <source>
        <dbReference type="EMBL" id="MEJ8475762.1"/>
    </source>
</evidence>
<evidence type="ECO:0000313" key="9">
    <source>
        <dbReference type="Proteomes" id="UP001385499"/>
    </source>
</evidence>
<evidence type="ECO:0000256" key="1">
    <source>
        <dbReference type="ARBA" id="ARBA00004141"/>
    </source>
</evidence>
<evidence type="ECO:0000256" key="4">
    <source>
        <dbReference type="ARBA" id="ARBA00022989"/>
    </source>
</evidence>
<feature type="transmembrane region" description="Helical" evidence="6">
    <location>
        <begin position="87"/>
        <end position="109"/>
    </location>
</feature>
<keyword evidence="4 6" id="KW-1133">Transmembrane helix</keyword>
<feature type="transmembrane region" description="Helical" evidence="6">
    <location>
        <begin position="206"/>
        <end position="228"/>
    </location>
</feature>
<reference evidence="8 9" key="1">
    <citation type="submission" date="2024-02" db="EMBL/GenBank/DDBJ databases">
        <title>Roseibium algae sp. nov., isolated from marine alga (Grateloupia sp.), showing potential in myo-inositol conversion.</title>
        <authorList>
            <person name="Wang Y."/>
        </authorList>
    </citation>
    <scope>NUCLEOTIDE SEQUENCE [LARGE SCALE GENOMIC DNA]</scope>
    <source>
        <strain evidence="8 9">H3510</strain>
    </source>
</reference>
<evidence type="ECO:0000259" key="7">
    <source>
        <dbReference type="Pfam" id="PF00892"/>
    </source>
</evidence>
<gene>
    <name evidence="8" type="ORF">V6575_16840</name>
</gene>
<accession>A0ABU8TNK3</accession>
<comment type="similarity">
    <text evidence="2">Belongs to the EamA transporter family.</text>
</comment>
<feature type="transmembrane region" description="Helical" evidence="6">
    <location>
        <begin position="118"/>
        <end position="136"/>
    </location>
</feature>
<comment type="caution">
    <text evidence="8">The sequence shown here is derived from an EMBL/GenBank/DDBJ whole genome shotgun (WGS) entry which is preliminary data.</text>
</comment>
<dbReference type="EMBL" id="JBAKIA010000013">
    <property type="protein sequence ID" value="MEJ8475762.1"/>
    <property type="molecule type" value="Genomic_DNA"/>
</dbReference>
<comment type="subcellular location">
    <subcellularLocation>
        <location evidence="1">Membrane</location>
        <topology evidence="1">Multi-pass membrane protein</topology>
    </subcellularLocation>
</comment>
<keyword evidence="9" id="KW-1185">Reference proteome</keyword>
<keyword evidence="3 6" id="KW-0812">Transmembrane</keyword>
<proteinExistence type="inferred from homology"/>
<protein>
    <submittedName>
        <fullName evidence="8">DMT family transporter</fullName>
    </submittedName>
</protein>
<keyword evidence="5 6" id="KW-0472">Membrane</keyword>
<dbReference type="RefSeq" id="WP_340276156.1">
    <property type="nucleotide sequence ID" value="NZ_JBAKIA010000013.1"/>
</dbReference>
<feature type="transmembrane region" description="Helical" evidence="6">
    <location>
        <begin position="240"/>
        <end position="256"/>
    </location>
</feature>
<name>A0ABU8TNK3_9HYPH</name>
<dbReference type="SUPFAM" id="SSF103481">
    <property type="entry name" value="Multidrug resistance efflux transporter EmrE"/>
    <property type="match status" value="2"/>
</dbReference>
<feature type="transmembrane region" description="Helical" evidence="6">
    <location>
        <begin position="174"/>
        <end position="194"/>
    </location>
</feature>
<evidence type="ECO:0000256" key="2">
    <source>
        <dbReference type="ARBA" id="ARBA00007362"/>
    </source>
</evidence>
<feature type="transmembrane region" description="Helical" evidence="6">
    <location>
        <begin position="142"/>
        <end position="162"/>
    </location>
</feature>
<organism evidence="8 9">
    <name type="scientific">Roseibium algae</name>
    <dbReference type="NCBI Taxonomy" id="3123038"/>
    <lineage>
        <taxon>Bacteria</taxon>
        <taxon>Pseudomonadati</taxon>
        <taxon>Pseudomonadota</taxon>
        <taxon>Alphaproteobacteria</taxon>
        <taxon>Hyphomicrobiales</taxon>
        <taxon>Stappiaceae</taxon>
        <taxon>Roseibium</taxon>
    </lineage>
</organism>
<feature type="domain" description="EamA" evidence="7">
    <location>
        <begin position="148"/>
        <end position="279"/>
    </location>
</feature>
<dbReference type="InterPro" id="IPR050638">
    <property type="entry name" value="AA-Vitamin_Transporters"/>
</dbReference>
<dbReference type="Proteomes" id="UP001385499">
    <property type="component" value="Unassembled WGS sequence"/>
</dbReference>
<feature type="domain" description="EamA" evidence="7">
    <location>
        <begin position="6"/>
        <end position="132"/>
    </location>
</feature>
<evidence type="ECO:0000256" key="6">
    <source>
        <dbReference type="SAM" id="Phobius"/>
    </source>
</evidence>